<keyword evidence="2" id="KW-1133">Transmembrane helix</keyword>
<feature type="transmembrane region" description="Helical" evidence="2">
    <location>
        <begin position="292"/>
        <end position="314"/>
    </location>
</feature>
<protein>
    <submittedName>
        <fullName evidence="3">Uncharacterized protein</fullName>
    </submittedName>
</protein>
<feature type="region of interest" description="Disordered" evidence="1">
    <location>
        <begin position="138"/>
        <end position="250"/>
    </location>
</feature>
<dbReference type="InParanoid" id="A0A804N9K0"/>
<feature type="compositionally biased region" description="Basic residues" evidence="1">
    <location>
        <begin position="227"/>
        <end position="250"/>
    </location>
</feature>
<dbReference type="Proteomes" id="UP000007305">
    <property type="component" value="Chromosome 3"/>
</dbReference>
<dbReference type="Gramene" id="Zm00001eb145090_T002">
    <property type="protein sequence ID" value="Zm00001eb145090_P002"/>
    <property type="gene ID" value="Zm00001eb145090"/>
</dbReference>
<reference evidence="3" key="2">
    <citation type="submission" date="2019-07" db="EMBL/GenBank/DDBJ databases">
        <authorList>
            <person name="Seetharam A."/>
            <person name="Woodhouse M."/>
            <person name="Cannon E."/>
        </authorList>
    </citation>
    <scope>NUCLEOTIDE SEQUENCE [LARGE SCALE GENOMIC DNA]</scope>
    <source>
        <strain evidence="3">cv. B73</strain>
    </source>
</reference>
<evidence type="ECO:0000256" key="2">
    <source>
        <dbReference type="SAM" id="Phobius"/>
    </source>
</evidence>
<keyword evidence="4" id="KW-1185">Reference proteome</keyword>
<feature type="compositionally biased region" description="Basic residues" evidence="1">
    <location>
        <begin position="191"/>
        <end position="204"/>
    </location>
</feature>
<feature type="transmembrane region" description="Helical" evidence="2">
    <location>
        <begin position="320"/>
        <end position="337"/>
    </location>
</feature>
<name>A0A804N9K0_MAIZE</name>
<keyword evidence="2" id="KW-0472">Membrane</keyword>
<dbReference type="AlphaFoldDB" id="A0A804N9K0"/>
<evidence type="ECO:0000313" key="3">
    <source>
        <dbReference type="EnsemblPlants" id="Zm00001eb145090_P002"/>
    </source>
</evidence>
<sequence>MNRIDRKRRSPFPAPACLGYLLPLPPSSHHTDSRHHWPAGLFVHSLSLARSPARPPASLSFHLLNAYKYSTGSHVHGRNVHLPSLPPHGCWLLLGRPSHTPAVALSLVWSSPASPSLILSSAAPACQCHHPPAVRIIFGPNPSKWSRRRGGAACRRSESGTTTTTAAARSSPRPRHRRSWRPAATSGSSTRRPRGSHRRRRRPAGKFGGRRPTGPHAAAAASGPVPRRLRGRPTPWSHRRRPCHARRRRARPALPGRAWCAASTRTCTRCPRRTCSTTRICHRGGRRRPAGACGWVASASVAFRLINYFLYFFIHVSTPSLTVLLFRLCNVLVFLFVSRLDFRLCNVLVFFSFWTRASIVQCGQ</sequence>
<feature type="compositionally biased region" description="Low complexity" evidence="1">
    <location>
        <begin position="181"/>
        <end position="190"/>
    </location>
</feature>
<gene>
    <name evidence="3" type="primary">LOC100275059</name>
</gene>
<evidence type="ECO:0000256" key="1">
    <source>
        <dbReference type="SAM" id="MobiDB-lite"/>
    </source>
</evidence>
<dbReference type="EnsemblPlants" id="Zm00001eb145090_T002">
    <property type="protein sequence ID" value="Zm00001eb145090_P002"/>
    <property type="gene ID" value="Zm00001eb145090"/>
</dbReference>
<evidence type="ECO:0000313" key="4">
    <source>
        <dbReference type="Proteomes" id="UP000007305"/>
    </source>
</evidence>
<feature type="compositionally biased region" description="Low complexity" evidence="1">
    <location>
        <begin position="151"/>
        <end position="171"/>
    </location>
</feature>
<reference evidence="4" key="1">
    <citation type="submission" date="2015-12" db="EMBL/GenBank/DDBJ databases">
        <title>Update maize B73 reference genome by single molecule sequencing technologies.</title>
        <authorList>
            <consortium name="Maize Genome Sequencing Project"/>
            <person name="Ware D."/>
        </authorList>
    </citation>
    <scope>NUCLEOTIDE SEQUENCE [LARGE SCALE GENOMIC DNA]</scope>
    <source>
        <strain evidence="4">cv. B73</strain>
    </source>
</reference>
<proteinExistence type="predicted"/>
<reference evidence="3" key="3">
    <citation type="submission" date="2021-05" db="UniProtKB">
        <authorList>
            <consortium name="EnsemblPlants"/>
        </authorList>
    </citation>
    <scope>IDENTIFICATION</scope>
    <source>
        <strain evidence="3">cv. B73</strain>
    </source>
</reference>
<keyword evidence="2" id="KW-0812">Transmembrane</keyword>
<organism evidence="3 4">
    <name type="scientific">Zea mays</name>
    <name type="common">Maize</name>
    <dbReference type="NCBI Taxonomy" id="4577"/>
    <lineage>
        <taxon>Eukaryota</taxon>
        <taxon>Viridiplantae</taxon>
        <taxon>Streptophyta</taxon>
        <taxon>Embryophyta</taxon>
        <taxon>Tracheophyta</taxon>
        <taxon>Spermatophyta</taxon>
        <taxon>Magnoliopsida</taxon>
        <taxon>Liliopsida</taxon>
        <taxon>Poales</taxon>
        <taxon>Poaceae</taxon>
        <taxon>PACMAD clade</taxon>
        <taxon>Panicoideae</taxon>
        <taxon>Andropogonodae</taxon>
        <taxon>Andropogoneae</taxon>
        <taxon>Tripsacinae</taxon>
        <taxon>Zea</taxon>
    </lineage>
</organism>
<accession>A0A804N9K0</accession>